<protein>
    <submittedName>
        <fullName evidence="1">Uncharacterized protein</fullName>
    </submittedName>
</protein>
<comment type="caution">
    <text evidence="1">The sequence shown here is derived from an EMBL/GenBank/DDBJ whole genome shotgun (WGS) entry which is preliminary data.</text>
</comment>
<dbReference type="Proteomes" id="UP000186817">
    <property type="component" value="Unassembled WGS sequence"/>
</dbReference>
<evidence type="ECO:0000313" key="1">
    <source>
        <dbReference type="EMBL" id="OLP73463.1"/>
    </source>
</evidence>
<dbReference type="AlphaFoldDB" id="A0A1Q9BS08"/>
<evidence type="ECO:0000313" key="2">
    <source>
        <dbReference type="Proteomes" id="UP000186817"/>
    </source>
</evidence>
<keyword evidence="2" id="KW-1185">Reference proteome</keyword>
<proteinExistence type="predicted"/>
<gene>
    <name evidence="1" type="ORF">AK812_SmicGene47290</name>
</gene>
<feature type="non-terminal residue" evidence="1">
    <location>
        <position position="37"/>
    </location>
</feature>
<organism evidence="1 2">
    <name type="scientific">Symbiodinium microadriaticum</name>
    <name type="common">Dinoflagellate</name>
    <name type="synonym">Zooxanthella microadriatica</name>
    <dbReference type="NCBI Taxonomy" id="2951"/>
    <lineage>
        <taxon>Eukaryota</taxon>
        <taxon>Sar</taxon>
        <taxon>Alveolata</taxon>
        <taxon>Dinophyceae</taxon>
        <taxon>Suessiales</taxon>
        <taxon>Symbiodiniaceae</taxon>
        <taxon>Symbiodinium</taxon>
    </lineage>
</organism>
<name>A0A1Q9BS08_SYMMI</name>
<feature type="non-terminal residue" evidence="1">
    <location>
        <position position="1"/>
    </location>
</feature>
<reference evidence="1 2" key="1">
    <citation type="submission" date="2016-02" db="EMBL/GenBank/DDBJ databases">
        <title>Genome analysis of coral dinoflagellate symbionts highlights evolutionary adaptations to a symbiotic lifestyle.</title>
        <authorList>
            <person name="Aranda M."/>
            <person name="Li Y."/>
            <person name="Liew Y.J."/>
            <person name="Baumgarten S."/>
            <person name="Simakov O."/>
            <person name="Wilson M."/>
            <person name="Piel J."/>
            <person name="Ashoor H."/>
            <person name="Bougouffa S."/>
            <person name="Bajic V.B."/>
            <person name="Ryu T."/>
            <person name="Ravasi T."/>
            <person name="Bayer T."/>
            <person name="Micklem G."/>
            <person name="Kim H."/>
            <person name="Bhak J."/>
            <person name="Lajeunesse T.C."/>
            <person name="Voolstra C.R."/>
        </authorList>
    </citation>
    <scope>NUCLEOTIDE SEQUENCE [LARGE SCALE GENOMIC DNA]</scope>
    <source>
        <strain evidence="1 2">CCMP2467</strain>
    </source>
</reference>
<sequence length="37" mass="4080">AAATTIQVQIEEEVPQRDLRVSLEAKTVMPGRQGENN</sequence>
<accession>A0A1Q9BS08</accession>
<dbReference type="EMBL" id="LSRX01005424">
    <property type="protein sequence ID" value="OLP73463.1"/>
    <property type="molecule type" value="Genomic_DNA"/>
</dbReference>